<evidence type="ECO:0000313" key="1">
    <source>
        <dbReference type="EMBL" id="KAA1057217.1"/>
    </source>
</evidence>
<evidence type="ECO:0000313" key="2">
    <source>
        <dbReference type="Proteomes" id="UP000325333"/>
    </source>
</evidence>
<dbReference type="AlphaFoldDB" id="A0A5B0KWV7"/>
<reference evidence="1 2" key="1">
    <citation type="submission" date="2019-07" db="EMBL/GenBank/DDBJ databases">
        <title>Genome sequencing of the stress-tolerant strain Azospirillum brasilense Az19.</title>
        <authorList>
            <person name="Maroniche G.A."/>
            <person name="Garcia J.E."/>
            <person name="Pagnussat L."/>
            <person name="Amenta M."/>
            <person name="Creus C.M."/>
        </authorList>
    </citation>
    <scope>NUCLEOTIDE SEQUENCE [LARGE SCALE GENOMIC DNA]</scope>
    <source>
        <strain evidence="1 2">Az19</strain>
    </source>
</reference>
<protein>
    <submittedName>
        <fullName evidence="1">Uncharacterized protein</fullName>
    </submittedName>
</protein>
<dbReference type="Proteomes" id="UP000325333">
    <property type="component" value="Unassembled WGS sequence"/>
</dbReference>
<gene>
    <name evidence="1" type="ORF">FH063_001385</name>
</gene>
<sequence>MSGLFLHTICAGPLCPTKFAGIVPPCDGLSQTAYKSF</sequence>
<dbReference type="EMBL" id="VEWN01000002">
    <property type="protein sequence ID" value="KAA1057217.1"/>
    <property type="molecule type" value="Genomic_DNA"/>
</dbReference>
<name>A0A5B0KWV7_9PROT</name>
<comment type="caution">
    <text evidence="1">The sequence shown here is derived from an EMBL/GenBank/DDBJ whole genome shotgun (WGS) entry which is preliminary data.</text>
</comment>
<proteinExistence type="predicted"/>
<accession>A0A5B0KWV7</accession>
<organism evidence="1 2">
    <name type="scientific">Azospirillum argentinense</name>
    <dbReference type="NCBI Taxonomy" id="2970906"/>
    <lineage>
        <taxon>Bacteria</taxon>
        <taxon>Pseudomonadati</taxon>
        <taxon>Pseudomonadota</taxon>
        <taxon>Alphaproteobacteria</taxon>
        <taxon>Rhodospirillales</taxon>
        <taxon>Azospirillaceae</taxon>
        <taxon>Azospirillum</taxon>
    </lineage>
</organism>